<sequence length="59" mass="6734">MDVMPRAAISYVKMQQVSAEMSSLLGCYAERSDILCKDTPIHDEFKIIEIILFSMGFIF</sequence>
<organism evidence="1 2">
    <name type="scientific">Xylanibacter rarus</name>
    <dbReference type="NCBI Taxonomy" id="1676614"/>
    <lineage>
        <taxon>Bacteria</taxon>
        <taxon>Pseudomonadati</taxon>
        <taxon>Bacteroidota</taxon>
        <taxon>Bacteroidia</taxon>
        <taxon>Bacteroidales</taxon>
        <taxon>Prevotellaceae</taxon>
        <taxon>Xylanibacter</taxon>
    </lineage>
</organism>
<keyword evidence="2" id="KW-1185">Reference proteome</keyword>
<dbReference type="EMBL" id="LFQU01000003">
    <property type="protein sequence ID" value="KOO69337.1"/>
    <property type="molecule type" value="Genomic_DNA"/>
</dbReference>
<gene>
    <name evidence="1" type="ORF">ACU52_03030</name>
</gene>
<name>A0A8E1USK2_9BACT</name>
<proteinExistence type="predicted"/>
<evidence type="ECO:0000313" key="1">
    <source>
        <dbReference type="EMBL" id="KOO69337.1"/>
    </source>
</evidence>
<evidence type="ECO:0000313" key="2">
    <source>
        <dbReference type="Proteomes" id="UP000036951"/>
    </source>
</evidence>
<reference evidence="1 2" key="1">
    <citation type="submission" date="2015-06" db="EMBL/GenBank/DDBJ databases">
        <title>Prevotella sp. 109, sp. nov., a novel member of the family Prevotellaceae isolated from human faeces.</title>
        <authorList>
            <person name="Shkoporov A.N."/>
            <person name="Chaplin A.V."/>
            <person name="Kafarskaia L.I."/>
            <person name="Efimov B.A."/>
        </authorList>
    </citation>
    <scope>NUCLEOTIDE SEQUENCE [LARGE SCALE GENOMIC DNA]</scope>
    <source>
        <strain evidence="1 2">109</strain>
    </source>
</reference>
<dbReference type="AlphaFoldDB" id="A0A8E1USK2"/>
<accession>A0A8E1USK2</accession>
<comment type="caution">
    <text evidence="1">The sequence shown here is derived from an EMBL/GenBank/DDBJ whole genome shotgun (WGS) entry which is preliminary data.</text>
</comment>
<protein>
    <submittedName>
        <fullName evidence="1">Uncharacterized protein</fullName>
    </submittedName>
</protein>
<dbReference type="Proteomes" id="UP000036951">
    <property type="component" value="Unassembled WGS sequence"/>
</dbReference>